<sequence>MTQTQEDSQTACPVARSVEIVGDKWTILVLRELYMGATRFEEIQIQTEANPQMLASRLKALEADGMVERRAYNQRPLRYEYHLTKKGQAFYPVIYALRAWGETWCKQKGEGLAVRFVHRACGHDVGTASFCKHCGVPVDRKDLDAAVSKRFSAERAVRADAFTSARRGANVAAPRRN</sequence>
<keyword evidence="6" id="KW-1185">Reference proteome</keyword>
<evidence type="ECO:0000256" key="2">
    <source>
        <dbReference type="ARBA" id="ARBA00023125"/>
    </source>
</evidence>
<keyword evidence="3" id="KW-0804">Transcription</keyword>
<dbReference type="InterPro" id="IPR036388">
    <property type="entry name" value="WH-like_DNA-bd_sf"/>
</dbReference>
<gene>
    <name evidence="5" type="ORF">DN412_03160</name>
</gene>
<dbReference type="EMBL" id="QKWJ01000002">
    <property type="protein sequence ID" value="RDK11905.1"/>
    <property type="molecule type" value="Genomic_DNA"/>
</dbReference>
<evidence type="ECO:0000256" key="3">
    <source>
        <dbReference type="ARBA" id="ARBA00023163"/>
    </source>
</evidence>
<evidence type="ECO:0000256" key="1">
    <source>
        <dbReference type="ARBA" id="ARBA00023015"/>
    </source>
</evidence>
<protein>
    <submittedName>
        <fullName evidence="5">Transcriptional regulator</fullName>
    </submittedName>
</protein>
<organism evidence="5 6">
    <name type="scientific">Cupriavidus lacunae</name>
    <dbReference type="NCBI Taxonomy" id="2666307"/>
    <lineage>
        <taxon>Bacteria</taxon>
        <taxon>Pseudomonadati</taxon>
        <taxon>Pseudomonadota</taxon>
        <taxon>Betaproteobacteria</taxon>
        <taxon>Burkholderiales</taxon>
        <taxon>Burkholderiaceae</taxon>
        <taxon>Cupriavidus</taxon>
    </lineage>
</organism>
<evidence type="ECO:0000313" key="5">
    <source>
        <dbReference type="EMBL" id="RDK11905.1"/>
    </source>
</evidence>
<accession>A0A370P2A2</accession>
<dbReference type="SUPFAM" id="SSF46785">
    <property type="entry name" value="Winged helix' DNA-binding domain"/>
    <property type="match status" value="1"/>
</dbReference>
<dbReference type="Gene3D" id="1.10.10.10">
    <property type="entry name" value="Winged helix-like DNA-binding domain superfamily/Winged helix DNA-binding domain"/>
    <property type="match status" value="1"/>
</dbReference>
<keyword evidence="1" id="KW-0805">Transcription regulation</keyword>
<dbReference type="AlphaFoldDB" id="A0A370P2A2"/>
<dbReference type="InterPro" id="IPR002577">
    <property type="entry name" value="HTH_HxlR"/>
</dbReference>
<comment type="caution">
    <text evidence="5">The sequence shown here is derived from an EMBL/GenBank/DDBJ whole genome shotgun (WGS) entry which is preliminary data.</text>
</comment>
<dbReference type="PANTHER" id="PTHR33204">
    <property type="entry name" value="TRANSCRIPTIONAL REGULATOR, MARR FAMILY"/>
    <property type="match status" value="1"/>
</dbReference>
<evidence type="ECO:0000313" key="6">
    <source>
        <dbReference type="Proteomes" id="UP000255165"/>
    </source>
</evidence>
<evidence type="ECO:0000259" key="4">
    <source>
        <dbReference type="PROSITE" id="PS51118"/>
    </source>
</evidence>
<dbReference type="PANTHER" id="PTHR33204:SF18">
    <property type="entry name" value="TRANSCRIPTIONAL REGULATORY PROTEIN"/>
    <property type="match status" value="1"/>
</dbReference>
<dbReference type="Proteomes" id="UP000255165">
    <property type="component" value="Unassembled WGS sequence"/>
</dbReference>
<name>A0A370P2A2_9BURK</name>
<proteinExistence type="predicted"/>
<dbReference type="RefSeq" id="WP_115013177.1">
    <property type="nucleotide sequence ID" value="NZ_QKWJ01000002.1"/>
</dbReference>
<keyword evidence="2" id="KW-0238">DNA-binding</keyword>
<feature type="domain" description="HTH hxlR-type" evidence="4">
    <location>
        <begin position="12"/>
        <end position="109"/>
    </location>
</feature>
<dbReference type="GO" id="GO:0003677">
    <property type="term" value="F:DNA binding"/>
    <property type="evidence" value="ECO:0007669"/>
    <property type="project" value="UniProtKB-KW"/>
</dbReference>
<dbReference type="InterPro" id="IPR036390">
    <property type="entry name" value="WH_DNA-bd_sf"/>
</dbReference>
<reference evidence="5 6" key="1">
    <citation type="submission" date="2018-06" db="EMBL/GenBank/DDBJ databases">
        <authorList>
            <person name="Feng T."/>
            <person name="Jeon C.O."/>
        </authorList>
    </citation>
    <scope>NUCLEOTIDE SEQUENCE [LARGE SCALE GENOMIC DNA]</scope>
    <source>
        <strain evidence="5 6">S23</strain>
    </source>
</reference>
<dbReference type="Pfam" id="PF01638">
    <property type="entry name" value="HxlR"/>
    <property type="match status" value="1"/>
</dbReference>
<dbReference type="PROSITE" id="PS51118">
    <property type="entry name" value="HTH_HXLR"/>
    <property type="match status" value="1"/>
</dbReference>